<dbReference type="GO" id="GO:0006606">
    <property type="term" value="P:protein import into nucleus"/>
    <property type="evidence" value="ECO:0007669"/>
    <property type="project" value="TreeGrafter"/>
</dbReference>
<keyword evidence="2" id="KW-1185">Reference proteome</keyword>
<sequence length="217" mass="24325">MDRHKQMYSTVVHHNGQDYRNFLRQRVGSALKSRRQEFIDRLRRIHVSTTSSSNPLDSKKAGCHQLMEERRHLLYSLLDDSEKEHLDLETLLHIQDQVLLEFENDISSCITGPSSGLETDEISCPLCSLGKLALSGTVLCCSCGLRLDTQTDSISLASIGRSIREAETMHAQSGCSQPLRGSLMEQKTSVLEEFVNSDSVSLLCLECPHCSFLEIVI</sequence>
<dbReference type="PANTHER" id="PTHR31742:SF1">
    <property type="entry name" value="RPA-INTERACTING PROTEIN"/>
    <property type="match status" value="1"/>
</dbReference>
<dbReference type="EMBL" id="NIRI02000042">
    <property type="protein sequence ID" value="KAG5448188.1"/>
    <property type="molecule type" value="Genomic_DNA"/>
</dbReference>
<evidence type="ECO:0000313" key="2">
    <source>
        <dbReference type="Proteomes" id="UP000286415"/>
    </source>
</evidence>
<comment type="caution">
    <text evidence="1">The sequence shown here is derived from an EMBL/GenBank/DDBJ whole genome shotgun (WGS) entry which is preliminary data.</text>
</comment>
<dbReference type="Pfam" id="PF14768">
    <property type="entry name" value="RPA_interact_C"/>
    <property type="match status" value="1"/>
</dbReference>
<dbReference type="OrthoDB" id="435311at2759"/>
<evidence type="ECO:0000313" key="1">
    <source>
        <dbReference type="EMBL" id="KAG5448188.1"/>
    </source>
</evidence>
<dbReference type="GO" id="GO:0005634">
    <property type="term" value="C:nucleus"/>
    <property type="evidence" value="ECO:0007669"/>
    <property type="project" value="TreeGrafter"/>
</dbReference>
<dbReference type="PANTHER" id="PTHR31742">
    <property type="entry name" value="RPA-INTERACTING PROTEIN RPAIN"/>
    <property type="match status" value="1"/>
</dbReference>
<dbReference type="InterPro" id="IPR028159">
    <property type="entry name" value="RPA_interact_C_dom"/>
</dbReference>
<dbReference type="InterPro" id="IPR028156">
    <property type="entry name" value="RIP"/>
</dbReference>
<reference evidence="1 2" key="2">
    <citation type="journal article" date="2021" name="Genomics">
        <title>High-quality reference genome for Clonorchis sinensis.</title>
        <authorList>
            <person name="Young N.D."/>
            <person name="Stroehlein A.J."/>
            <person name="Kinkar L."/>
            <person name="Wang T."/>
            <person name="Sohn W.M."/>
            <person name="Chang B.C.H."/>
            <person name="Kaur P."/>
            <person name="Weisz D."/>
            <person name="Dudchenko O."/>
            <person name="Aiden E.L."/>
            <person name="Korhonen P.K."/>
            <person name="Gasser R.B."/>
        </authorList>
    </citation>
    <scope>NUCLEOTIDE SEQUENCE [LARGE SCALE GENOMIC DNA]</scope>
    <source>
        <strain evidence="1">Cs-k2</strain>
    </source>
</reference>
<accession>A0A8T1MGU8</accession>
<name>A0A8T1MGU8_CLOSI</name>
<organism evidence="1 2">
    <name type="scientific">Clonorchis sinensis</name>
    <name type="common">Chinese liver fluke</name>
    <dbReference type="NCBI Taxonomy" id="79923"/>
    <lineage>
        <taxon>Eukaryota</taxon>
        <taxon>Metazoa</taxon>
        <taxon>Spiralia</taxon>
        <taxon>Lophotrochozoa</taxon>
        <taxon>Platyhelminthes</taxon>
        <taxon>Trematoda</taxon>
        <taxon>Digenea</taxon>
        <taxon>Opisthorchiida</taxon>
        <taxon>Opisthorchiata</taxon>
        <taxon>Opisthorchiidae</taxon>
        <taxon>Clonorchis</taxon>
    </lineage>
</organism>
<dbReference type="Proteomes" id="UP000286415">
    <property type="component" value="Unassembled WGS sequence"/>
</dbReference>
<gene>
    <name evidence="1" type="ORF">CSKR_105695</name>
</gene>
<reference evidence="1 2" key="1">
    <citation type="journal article" date="2018" name="Biotechnol. Adv.">
        <title>Improved genomic resources and new bioinformatic workflow for the carcinogenic parasite Clonorchis sinensis: Biotechnological implications.</title>
        <authorList>
            <person name="Wang D."/>
            <person name="Korhonen P.K."/>
            <person name="Gasser R.B."/>
            <person name="Young N.D."/>
        </authorList>
    </citation>
    <scope>NUCLEOTIDE SEQUENCE [LARGE SCALE GENOMIC DNA]</scope>
    <source>
        <strain evidence="1">Cs-k2</strain>
    </source>
</reference>
<proteinExistence type="predicted"/>
<dbReference type="GO" id="GO:0008270">
    <property type="term" value="F:zinc ion binding"/>
    <property type="evidence" value="ECO:0007669"/>
    <property type="project" value="UniProtKB-KW"/>
</dbReference>
<protein>
    <submittedName>
        <fullName evidence="1">Uncharacterized protein</fullName>
    </submittedName>
</protein>